<comment type="caution">
    <text evidence="1">The sequence shown here is derived from an EMBL/GenBank/DDBJ whole genome shotgun (WGS) entry which is preliminary data.</text>
</comment>
<evidence type="ECO:0000313" key="1">
    <source>
        <dbReference type="EMBL" id="GCE63579.1"/>
    </source>
</evidence>
<dbReference type="EMBL" id="BIMN01000002">
    <property type="protein sequence ID" value="GCE63579.1"/>
    <property type="molecule type" value="Genomic_DNA"/>
</dbReference>
<organism evidence="1 2">
    <name type="scientific">Candidatus Mycoplasma haematohominis</name>
    <dbReference type="NCBI Taxonomy" id="1494318"/>
    <lineage>
        <taxon>Bacteria</taxon>
        <taxon>Bacillati</taxon>
        <taxon>Mycoplasmatota</taxon>
        <taxon>Mollicutes</taxon>
        <taxon>Mycoplasmataceae</taxon>
        <taxon>Mycoplasma</taxon>
    </lineage>
</organism>
<dbReference type="RefSeq" id="WP_216083633.1">
    <property type="nucleotide sequence ID" value="NZ_CACTIB010000031.1"/>
</dbReference>
<accession>A0A478FSX6</accession>
<reference evidence="1 2" key="1">
    <citation type="submission" date="2019-01" db="EMBL/GenBank/DDBJ databases">
        <title>Draft genome sequences of Candidatus Mycoplasma haemohominis SWG34-3 identified from a patient with pyrexia, anemia and liver dysfunction.</title>
        <authorList>
            <person name="Sekizuka T."/>
            <person name="Hattori N."/>
            <person name="Katano H."/>
            <person name="Takuma T."/>
            <person name="Ito T."/>
            <person name="Arai N."/>
            <person name="Yanai R."/>
            <person name="Ishii S."/>
            <person name="Miura Y."/>
            <person name="Tokunaga T."/>
            <person name="Watanabe H."/>
            <person name="Nomura N."/>
            <person name="Eguchi J."/>
            <person name="Arai T."/>
            <person name="Hasegawa H."/>
            <person name="Nakamaki T."/>
            <person name="Wakita T."/>
            <person name="Niki Y."/>
            <person name="Kuroda M."/>
        </authorList>
    </citation>
    <scope>NUCLEOTIDE SEQUENCE [LARGE SCALE GENOMIC DNA]</scope>
    <source>
        <strain evidence="1">SWG34-3</strain>
    </source>
</reference>
<dbReference type="Proteomes" id="UP000324831">
    <property type="component" value="Unassembled WGS sequence"/>
</dbReference>
<sequence length="256" mass="28792">MSLPVKAAAGGGVSALAAVGGYGVSTLFGKEPIHIQNPTPGKFGEDFQFHFMDASDNRNDSWWKERFDKLQAENDSEFSTEFKKNVVDSVDKLKTACNDAYSTKTTKTDMHPDTDDAGTKAKYEKDVWTFCSIDGKNPKTISEAKEEGRDEYKDKSGKEKSAIFVSVHDRENQGFWERQARAFYKRKSEDGTKEIEGIGKIASDTNLGFKTLYAKSEKDRTVEDLKAACENRYKDTFDSTKDKETLRFCSLQGKQD</sequence>
<protein>
    <submittedName>
        <fullName evidence="1">Uncharacterized protein</fullName>
    </submittedName>
</protein>
<proteinExistence type="predicted"/>
<gene>
    <name evidence="1" type="ORF">MHSWG343_05760</name>
</gene>
<dbReference type="AlphaFoldDB" id="A0A478FSX6"/>
<evidence type="ECO:0000313" key="2">
    <source>
        <dbReference type="Proteomes" id="UP000324831"/>
    </source>
</evidence>
<name>A0A478FSX6_9MOLU</name>